<accession>A0A938YK30</accession>
<name>A0A938YK30_9ACTN</name>
<dbReference type="PIRSF" id="PIRSF002811">
    <property type="entry name" value="DnaG"/>
    <property type="match status" value="1"/>
</dbReference>
<feature type="compositionally biased region" description="Low complexity" evidence="15">
    <location>
        <begin position="440"/>
        <end position="452"/>
    </location>
</feature>
<evidence type="ECO:0000313" key="18">
    <source>
        <dbReference type="Proteomes" id="UP000663801"/>
    </source>
</evidence>
<dbReference type="SUPFAM" id="SSF56731">
    <property type="entry name" value="DNA primase core"/>
    <property type="match status" value="1"/>
</dbReference>
<keyword evidence="7 12" id="KW-0863">Zinc-finger</keyword>
<dbReference type="Gene3D" id="3.40.1360.10">
    <property type="match status" value="1"/>
</dbReference>
<comment type="similarity">
    <text evidence="12 13">Belongs to the DnaG primase family.</text>
</comment>
<dbReference type="NCBIfam" id="TIGR01391">
    <property type="entry name" value="dnaG"/>
    <property type="match status" value="1"/>
</dbReference>
<dbReference type="CDD" id="cd03364">
    <property type="entry name" value="TOPRIM_DnaG_primases"/>
    <property type="match status" value="1"/>
</dbReference>
<dbReference type="PANTHER" id="PTHR30313">
    <property type="entry name" value="DNA PRIMASE"/>
    <property type="match status" value="1"/>
</dbReference>
<gene>
    <name evidence="12" type="primary">dnaG</name>
    <name evidence="17" type="ORF">JL107_00325</name>
</gene>
<keyword evidence="5 12" id="KW-0235">DNA replication</keyword>
<comment type="cofactor">
    <cofactor evidence="12 13 14">
        <name>Zn(2+)</name>
        <dbReference type="ChEBI" id="CHEBI:29105"/>
    </cofactor>
    <text evidence="12 13 14">Binds 1 zinc ion per monomer.</text>
</comment>
<dbReference type="HAMAP" id="MF_00974">
    <property type="entry name" value="DNA_primase_DnaG"/>
    <property type="match status" value="1"/>
</dbReference>
<dbReference type="InterPro" id="IPR030846">
    <property type="entry name" value="DnaG_bac"/>
</dbReference>
<dbReference type="InterPro" id="IPR036977">
    <property type="entry name" value="DNA_primase_Znf_CHC2"/>
</dbReference>
<feature type="zinc finger region" description="CHC2-type" evidence="12 14">
    <location>
        <begin position="41"/>
        <end position="65"/>
    </location>
</feature>
<dbReference type="Pfam" id="PF08275">
    <property type="entry name" value="DNAG_N"/>
    <property type="match status" value="1"/>
</dbReference>
<dbReference type="InterPro" id="IPR013264">
    <property type="entry name" value="DNAG_N"/>
</dbReference>
<dbReference type="Proteomes" id="UP000663801">
    <property type="component" value="Unassembled WGS sequence"/>
</dbReference>
<dbReference type="InterPro" id="IPR050219">
    <property type="entry name" value="DnaG_primase"/>
</dbReference>
<dbReference type="GO" id="GO:0000428">
    <property type="term" value="C:DNA-directed RNA polymerase complex"/>
    <property type="evidence" value="ECO:0007669"/>
    <property type="project" value="UniProtKB-KW"/>
</dbReference>
<evidence type="ECO:0000259" key="16">
    <source>
        <dbReference type="PROSITE" id="PS50880"/>
    </source>
</evidence>
<dbReference type="GO" id="GO:0005737">
    <property type="term" value="C:cytoplasm"/>
    <property type="evidence" value="ECO:0007669"/>
    <property type="project" value="TreeGrafter"/>
</dbReference>
<dbReference type="Pfam" id="PF10410">
    <property type="entry name" value="DnaB_bind"/>
    <property type="match status" value="1"/>
</dbReference>
<dbReference type="GO" id="GO:0003899">
    <property type="term" value="F:DNA-directed RNA polymerase activity"/>
    <property type="evidence" value="ECO:0007669"/>
    <property type="project" value="UniProtKB-UniRule"/>
</dbReference>
<evidence type="ECO:0000256" key="12">
    <source>
        <dbReference type="HAMAP-Rule" id="MF_00974"/>
    </source>
</evidence>
<evidence type="ECO:0000256" key="4">
    <source>
        <dbReference type="ARBA" id="ARBA00022695"/>
    </source>
</evidence>
<protein>
    <recommendedName>
        <fullName evidence="12 13">DNA primase</fullName>
        <ecNumber evidence="12">2.7.7.101</ecNumber>
    </recommendedName>
</protein>
<keyword evidence="18" id="KW-1185">Reference proteome</keyword>
<keyword evidence="8 12" id="KW-0862">Zinc</keyword>
<dbReference type="SUPFAM" id="SSF57783">
    <property type="entry name" value="Zinc beta-ribbon"/>
    <property type="match status" value="1"/>
</dbReference>
<dbReference type="GO" id="GO:0006269">
    <property type="term" value="P:DNA replication, synthesis of primer"/>
    <property type="evidence" value="ECO:0007669"/>
    <property type="project" value="UniProtKB-UniRule"/>
</dbReference>
<organism evidence="17 18">
    <name type="scientific">Nakamurella flavida</name>
    <dbReference type="NCBI Taxonomy" id="363630"/>
    <lineage>
        <taxon>Bacteria</taxon>
        <taxon>Bacillati</taxon>
        <taxon>Actinomycetota</taxon>
        <taxon>Actinomycetes</taxon>
        <taxon>Nakamurellales</taxon>
        <taxon>Nakamurellaceae</taxon>
        <taxon>Nakamurella</taxon>
    </lineage>
</organism>
<evidence type="ECO:0000256" key="1">
    <source>
        <dbReference type="ARBA" id="ARBA00022478"/>
    </source>
</evidence>
<evidence type="ECO:0000256" key="13">
    <source>
        <dbReference type="PIRNR" id="PIRNR002811"/>
    </source>
</evidence>
<evidence type="ECO:0000256" key="2">
    <source>
        <dbReference type="ARBA" id="ARBA00022515"/>
    </source>
</evidence>
<keyword evidence="4 12" id="KW-0548">Nucleotidyltransferase</keyword>
<dbReference type="InterPro" id="IPR006171">
    <property type="entry name" value="TOPRIM_dom"/>
</dbReference>
<reference evidence="17" key="1">
    <citation type="submission" date="2021-01" db="EMBL/GenBank/DDBJ databases">
        <title>KCTC 19127 draft genome.</title>
        <authorList>
            <person name="An D."/>
        </authorList>
    </citation>
    <scope>NUCLEOTIDE SEQUENCE</scope>
    <source>
        <strain evidence="17">KCTC 19127</strain>
    </source>
</reference>
<comment type="function">
    <text evidence="12 13">RNA polymerase that catalyzes the synthesis of short RNA molecules used as primers for DNA polymerase during DNA replication.</text>
</comment>
<keyword evidence="3 12" id="KW-0808">Transferase</keyword>
<dbReference type="Pfam" id="PF01807">
    <property type="entry name" value="Zn_ribbon_DnaG"/>
    <property type="match status" value="1"/>
</dbReference>
<keyword evidence="9" id="KW-0460">Magnesium</keyword>
<dbReference type="Gene3D" id="3.90.580.10">
    <property type="entry name" value="Zinc finger, CHC2-type domain"/>
    <property type="match status" value="1"/>
</dbReference>
<dbReference type="RefSeq" id="WP_205255036.1">
    <property type="nucleotide sequence ID" value="NZ_BAAAPV010000001.1"/>
</dbReference>
<dbReference type="SMART" id="SM00400">
    <property type="entry name" value="ZnF_CHCC"/>
    <property type="match status" value="1"/>
</dbReference>
<evidence type="ECO:0000313" key="17">
    <source>
        <dbReference type="EMBL" id="MBM9474882.1"/>
    </source>
</evidence>
<dbReference type="InterPro" id="IPR006295">
    <property type="entry name" value="DNA_primase_DnaG"/>
</dbReference>
<evidence type="ECO:0000256" key="15">
    <source>
        <dbReference type="SAM" id="MobiDB-lite"/>
    </source>
</evidence>
<dbReference type="PROSITE" id="PS50880">
    <property type="entry name" value="TOPRIM"/>
    <property type="match status" value="1"/>
</dbReference>
<evidence type="ECO:0000256" key="10">
    <source>
        <dbReference type="ARBA" id="ARBA00023125"/>
    </source>
</evidence>
<keyword evidence="2 12" id="KW-0639">Primosome</keyword>
<dbReference type="GO" id="GO:1990077">
    <property type="term" value="C:primosome complex"/>
    <property type="evidence" value="ECO:0007669"/>
    <property type="project" value="UniProtKB-KW"/>
</dbReference>
<keyword evidence="1 12" id="KW-0240">DNA-directed RNA polymerase</keyword>
<dbReference type="SMART" id="SM00766">
    <property type="entry name" value="DnaG_DnaB_bind"/>
    <property type="match status" value="1"/>
</dbReference>
<dbReference type="InterPro" id="IPR019475">
    <property type="entry name" value="DNA_primase_DnaB-bd"/>
</dbReference>
<evidence type="ECO:0000256" key="8">
    <source>
        <dbReference type="ARBA" id="ARBA00022833"/>
    </source>
</evidence>
<evidence type="ECO:0000256" key="3">
    <source>
        <dbReference type="ARBA" id="ARBA00022679"/>
    </source>
</evidence>
<keyword evidence="6 12" id="KW-0479">Metal-binding</keyword>
<dbReference type="GO" id="GO:0008270">
    <property type="term" value="F:zinc ion binding"/>
    <property type="evidence" value="ECO:0007669"/>
    <property type="project" value="UniProtKB-UniRule"/>
</dbReference>
<evidence type="ECO:0000256" key="6">
    <source>
        <dbReference type="ARBA" id="ARBA00022723"/>
    </source>
</evidence>
<dbReference type="GO" id="GO:0003677">
    <property type="term" value="F:DNA binding"/>
    <property type="evidence" value="ECO:0007669"/>
    <property type="project" value="UniProtKB-KW"/>
</dbReference>
<dbReference type="InterPro" id="IPR034151">
    <property type="entry name" value="TOPRIM_DnaG_bac"/>
</dbReference>
<dbReference type="InterPro" id="IPR013173">
    <property type="entry name" value="DNA_primase_DnaG_DnaB-bd_dom"/>
</dbReference>
<keyword evidence="10 12" id="KW-0238">DNA-binding</keyword>
<comment type="subunit">
    <text evidence="12">Monomer. Interacts with DnaB.</text>
</comment>
<evidence type="ECO:0000256" key="7">
    <source>
        <dbReference type="ARBA" id="ARBA00022771"/>
    </source>
</evidence>
<keyword evidence="11 12" id="KW-0804">Transcription</keyword>
<feature type="domain" description="Toprim" evidence="16">
    <location>
        <begin position="262"/>
        <end position="350"/>
    </location>
</feature>
<dbReference type="EC" id="2.7.7.101" evidence="12"/>
<sequence>MAGRISDADKERVRDASRIEAVVGDYVALRRAGGGNFKGLCPFHDEKSPSFNVSPARSSFHCFGCGEGGDVFAFVSRMEHLDFVETVMRLADRAGITLSLVEGGSSVRSDRGSRSRLIAANKAAAAFYAEQLAGDGGAAGRAFLAERGFDQAAAEHFGCGFAPAGWDSLVSALTTQGFTIEELIKAGLAKQGRRGPIDQFHRRLLWSIRDGTGDVVGFGARRLFDDDPMQAKYVNTAETPVYRKSQVLYGLDLAKRDIDRQRRAVVVEGYTDVMAMHLAGVTTAVASCGTAFGDEHIVLLRRYLGDSDQHRAEVIYTFDGDAAGQKAAMKAFESDQRFAAETSVAIAPEGQDPCEMRQSSGDEALRALVETRRPLFEFAVRTTLSRFDLLTSESRVAAADATVPLVARIKREELREDYARTLANLLGAEPERITRRVREAAAQQAAEAAQAARTPVTTPPRRIGRGSGESEPVAPPEPSAPPGWEYPKARDQRAAVERETLKLALQQPALVAGDYPQVQPEAFLVVAYRMIHEAVEAAGGPRSAMSGPDWVTTVTEKLPAGPARSLVNELMVEPVNVGREADATYAGSILARMAERWARIQEADLRSQLQRAEAEGQQQLVQDLAADLQAMSLYRRQLGERAAGEAGP</sequence>
<dbReference type="AlphaFoldDB" id="A0A938YK30"/>
<evidence type="ECO:0000256" key="9">
    <source>
        <dbReference type="ARBA" id="ARBA00022842"/>
    </source>
</evidence>
<proteinExistence type="inferred from homology"/>
<dbReference type="EMBL" id="JAERWL010000001">
    <property type="protein sequence ID" value="MBM9474882.1"/>
    <property type="molecule type" value="Genomic_DNA"/>
</dbReference>
<evidence type="ECO:0000256" key="14">
    <source>
        <dbReference type="PIRSR" id="PIRSR002811-1"/>
    </source>
</evidence>
<dbReference type="InterPro" id="IPR037068">
    <property type="entry name" value="DNA_primase_core_N_sf"/>
</dbReference>
<comment type="domain">
    <text evidence="12">Contains an N-terminal zinc-binding domain, a central core domain that contains the primase activity, and a C-terminal DnaB-binding domain.</text>
</comment>
<dbReference type="FunFam" id="3.90.580.10:FF:000001">
    <property type="entry name" value="DNA primase"/>
    <property type="match status" value="1"/>
</dbReference>
<comment type="catalytic activity">
    <reaction evidence="12">
        <text>ssDNA + n NTP = ssDNA/pppN(pN)n-1 hybrid + (n-1) diphosphate.</text>
        <dbReference type="EC" id="2.7.7.101"/>
    </reaction>
</comment>
<dbReference type="InterPro" id="IPR002694">
    <property type="entry name" value="Znf_CHC2"/>
</dbReference>
<feature type="region of interest" description="Disordered" evidence="15">
    <location>
        <begin position="438"/>
        <end position="492"/>
    </location>
</feature>
<dbReference type="Pfam" id="PF13662">
    <property type="entry name" value="Toprim_4"/>
    <property type="match status" value="1"/>
</dbReference>
<evidence type="ECO:0000256" key="11">
    <source>
        <dbReference type="ARBA" id="ARBA00023163"/>
    </source>
</evidence>
<dbReference type="SMART" id="SM00493">
    <property type="entry name" value="TOPRIM"/>
    <property type="match status" value="1"/>
</dbReference>
<dbReference type="PANTHER" id="PTHR30313:SF2">
    <property type="entry name" value="DNA PRIMASE"/>
    <property type="match status" value="1"/>
</dbReference>
<evidence type="ECO:0000256" key="5">
    <source>
        <dbReference type="ARBA" id="ARBA00022705"/>
    </source>
</evidence>
<dbReference type="Pfam" id="PF08278">
    <property type="entry name" value="DnaG_DnaB_bind"/>
    <property type="match status" value="1"/>
</dbReference>
<comment type="caution">
    <text evidence="17">The sequence shown here is derived from an EMBL/GenBank/DDBJ whole genome shotgun (WGS) entry which is preliminary data.</text>
</comment>
<dbReference type="Gene3D" id="3.90.980.10">
    <property type="entry name" value="DNA primase, catalytic core, N-terminal domain"/>
    <property type="match status" value="1"/>
</dbReference>